<dbReference type="Proteomes" id="UP000283509">
    <property type="component" value="Unassembled WGS sequence"/>
</dbReference>
<dbReference type="CDD" id="cd05300">
    <property type="entry name" value="2-Hacid_dh_1"/>
    <property type="match status" value="1"/>
</dbReference>
<keyword evidence="2" id="KW-0520">NAD</keyword>
<dbReference type="PROSITE" id="PS00065">
    <property type="entry name" value="D_2_HYDROXYACID_DH_1"/>
    <property type="match status" value="1"/>
</dbReference>
<evidence type="ECO:0000313" key="4">
    <source>
        <dbReference type="EMBL" id="ROT84008.1"/>
    </source>
</evidence>
<dbReference type="FunFam" id="3.40.50.720:FF:000363">
    <property type="entry name" value="D-isomer specific 2-hydroxyacid dehydrogenase"/>
    <property type="match status" value="1"/>
</dbReference>
<evidence type="ECO:0000256" key="1">
    <source>
        <dbReference type="ARBA" id="ARBA00023002"/>
    </source>
</evidence>
<keyword evidence="1" id="KW-0560">Oxidoreductase</keyword>
<evidence type="ECO:0000313" key="5">
    <source>
        <dbReference type="Proteomes" id="UP000283509"/>
    </source>
</evidence>
<name>A0A3R7MRF9_PENVA</name>
<dbReference type="STRING" id="6689.A0A3R7MRF9"/>
<keyword evidence="4" id="KW-0670">Pyruvate</keyword>
<dbReference type="EMBL" id="QCYY01000609">
    <property type="protein sequence ID" value="ROT84008.1"/>
    <property type="molecule type" value="Genomic_DNA"/>
</dbReference>
<reference evidence="4 5" key="2">
    <citation type="submission" date="2019-01" db="EMBL/GenBank/DDBJ databases">
        <title>The decoding of complex shrimp genome reveals the adaptation for benthos swimmer, frequently molting mechanism and breeding impact on genome.</title>
        <authorList>
            <person name="Sun Y."/>
            <person name="Gao Y."/>
            <person name="Yu Y."/>
        </authorList>
    </citation>
    <scope>NUCLEOTIDE SEQUENCE [LARGE SCALE GENOMIC DNA]</scope>
    <source>
        <tissue evidence="4">Muscle</tissue>
    </source>
</reference>
<reference evidence="4 5" key="1">
    <citation type="submission" date="2018-04" db="EMBL/GenBank/DDBJ databases">
        <authorList>
            <person name="Zhang X."/>
            <person name="Yuan J."/>
            <person name="Li F."/>
            <person name="Xiang J."/>
        </authorList>
    </citation>
    <scope>NUCLEOTIDE SEQUENCE [LARGE SCALE GENOMIC DNA]</scope>
    <source>
        <tissue evidence="4">Muscle</tissue>
    </source>
</reference>
<dbReference type="GO" id="GO:0016491">
    <property type="term" value="F:oxidoreductase activity"/>
    <property type="evidence" value="ECO:0007669"/>
    <property type="project" value="UniProtKB-KW"/>
</dbReference>
<feature type="domain" description="D-isomer specific 2-hydroxyacid dehydrogenase NAD-binding" evidence="3">
    <location>
        <begin position="120"/>
        <end position="299"/>
    </location>
</feature>
<proteinExistence type="predicted"/>
<sequence length="334" mass="37374">MATSAKRAVYVFSIVPRLAQLVQEALPDVIVINIKPEGRVASEQTKAVEQLKEAEILLADNNFIGEITHLLPKLQWVQGTWAGVEGLVDLFRDKPKPNFPISRMVGDSFGQLMAEYTVGRIISHERDWFECHQNQMKGLWLHEKKIHYYRSIQDLVVGILGMGNIGKEVARCLKAFRCTVHGYSRSVPSDENRCSNVDKYWHTGELSSLLKECDYVVNIMPSTPETRGMLGGDVLKVAKKGAVLINIGRGDLLSEADLIRSLDSGWLSGAILDVFAKEPLSSESPLWKHPKVEITPHTAGTSRPEDVSKTFIQNYKRFSQGLPALFPIDWNAGY</sequence>
<protein>
    <submittedName>
        <fullName evidence="4">Putative hydroxyphenylpyruvate reductase-like isoform X1</fullName>
    </submittedName>
</protein>
<dbReference type="PANTHER" id="PTHR43333:SF1">
    <property type="entry name" value="D-ISOMER SPECIFIC 2-HYDROXYACID DEHYDROGENASE NAD-BINDING DOMAIN-CONTAINING PROTEIN"/>
    <property type="match status" value="1"/>
</dbReference>
<dbReference type="InterPro" id="IPR036291">
    <property type="entry name" value="NAD(P)-bd_dom_sf"/>
</dbReference>
<dbReference type="OrthoDB" id="298012at2759"/>
<gene>
    <name evidence="4" type="ORF">C7M84_022797</name>
</gene>
<dbReference type="InterPro" id="IPR029752">
    <property type="entry name" value="D-isomer_DH_CS1"/>
</dbReference>
<dbReference type="AlphaFoldDB" id="A0A3R7MRF9"/>
<comment type="caution">
    <text evidence="4">The sequence shown here is derived from an EMBL/GenBank/DDBJ whole genome shotgun (WGS) entry which is preliminary data.</text>
</comment>
<evidence type="ECO:0000259" key="3">
    <source>
        <dbReference type="Pfam" id="PF02826"/>
    </source>
</evidence>
<organism evidence="4 5">
    <name type="scientific">Penaeus vannamei</name>
    <name type="common">Whiteleg shrimp</name>
    <name type="synonym">Litopenaeus vannamei</name>
    <dbReference type="NCBI Taxonomy" id="6689"/>
    <lineage>
        <taxon>Eukaryota</taxon>
        <taxon>Metazoa</taxon>
        <taxon>Ecdysozoa</taxon>
        <taxon>Arthropoda</taxon>
        <taxon>Crustacea</taxon>
        <taxon>Multicrustacea</taxon>
        <taxon>Malacostraca</taxon>
        <taxon>Eumalacostraca</taxon>
        <taxon>Eucarida</taxon>
        <taxon>Decapoda</taxon>
        <taxon>Dendrobranchiata</taxon>
        <taxon>Penaeoidea</taxon>
        <taxon>Penaeidae</taxon>
        <taxon>Penaeus</taxon>
    </lineage>
</organism>
<accession>A0A3R7MRF9</accession>
<evidence type="ECO:0000256" key="2">
    <source>
        <dbReference type="ARBA" id="ARBA00023027"/>
    </source>
</evidence>
<dbReference type="PANTHER" id="PTHR43333">
    <property type="entry name" value="2-HACID_DH_C DOMAIN-CONTAINING PROTEIN"/>
    <property type="match status" value="1"/>
</dbReference>
<dbReference type="Pfam" id="PF02826">
    <property type="entry name" value="2-Hacid_dh_C"/>
    <property type="match status" value="1"/>
</dbReference>
<dbReference type="GO" id="GO:0051287">
    <property type="term" value="F:NAD binding"/>
    <property type="evidence" value="ECO:0007669"/>
    <property type="project" value="InterPro"/>
</dbReference>
<dbReference type="Gene3D" id="3.40.50.720">
    <property type="entry name" value="NAD(P)-binding Rossmann-like Domain"/>
    <property type="match status" value="2"/>
</dbReference>
<dbReference type="SUPFAM" id="SSF51735">
    <property type="entry name" value="NAD(P)-binding Rossmann-fold domains"/>
    <property type="match status" value="1"/>
</dbReference>
<dbReference type="InterPro" id="IPR006140">
    <property type="entry name" value="D-isomer_DH_NAD-bd"/>
</dbReference>
<keyword evidence="5" id="KW-1185">Reference proteome</keyword>